<dbReference type="InterPro" id="IPR027434">
    <property type="entry name" value="Homing_endonucl"/>
</dbReference>
<dbReference type="Pfam" id="PF00961">
    <property type="entry name" value="LAGLIDADG_1"/>
    <property type="match status" value="2"/>
</dbReference>
<dbReference type="InterPro" id="IPR004860">
    <property type="entry name" value="LAGLIDADG_dom"/>
</dbReference>
<evidence type="ECO:0000259" key="1">
    <source>
        <dbReference type="Pfam" id="PF00961"/>
    </source>
</evidence>
<feature type="non-terminal residue" evidence="2">
    <location>
        <position position="1"/>
    </location>
</feature>
<geneLocation type="mitochondrion" evidence="2"/>
<protein>
    <submittedName>
        <fullName evidence="2">Putative LAGLIDADG endonuclease</fullName>
    </submittedName>
</protein>
<accession>S5TNT1</accession>
<dbReference type="Gene3D" id="3.10.28.10">
    <property type="entry name" value="Homing endonucleases"/>
    <property type="match status" value="2"/>
</dbReference>
<feature type="domain" description="Homing endonuclease LAGLIDADG" evidence="1">
    <location>
        <begin position="232"/>
        <end position="331"/>
    </location>
</feature>
<dbReference type="GO" id="GO:0005739">
    <property type="term" value="C:mitochondrion"/>
    <property type="evidence" value="ECO:0007669"/>
    <property type="project" value="UniProtKB-ARBA"/>
</dbReference>
<dbReference type="GeneID" id="16694966"/>
<dbReference type="SUPFAM" id="SSF55608">
    <property type="entry name" value="Homing endonucleases"/>
    <property type="match status" value="2"/>
</dbReference>
<keyword evidence="2" id="KW-0255">Endonuclease</keyword>
<name>S5TNT1_9ASCO</name>
<dbReference type="PANTHER" id="PTHR36181">
    <property type="entry name" value="INTRON-ENCODED ENDONUCLEASE AI3-RELATED"/>
    <property type="match status" value="1"/>
</dbReference>
<evidence type="ECO:0000313" key="2">
    <source>
        <dbReference type="EMBL" id="AGS44430.1"/>
    </source>
</evidence>
<organism evidence="2">
    <name type="scientific">Cyberlindnera suaveolens</name>
    <dbReference type="NCBI Taxonomy" id="907738"/>
    <lineage>
        <taxon>Eukaryota</taxon>
        <taxon>Fungi</taxon>
        <taxon>Dikarya</taxon>
        <taxon>Ascomycota</taxon>
        <taxon>Saccharomycotina</taxon>
        <taxon>Saccharomycetes</taxon>
        <taxon>Phaffomycetales</taxon>
        <taxon>Phaffomycetaceae</taxon>
        <taxon>Cyberlindnera</taxon>
    </lineage>
</organism>
<dbReference type="GO" id="GO:0004519">
    <property type="term" value="F:endonuclease activity"/>
    <property type="evidence" value="ECO:0007669"/>
    <property type="project" value="UniProtKB-KW"/>
</dbReference>
<dbReference type="PANTHER" id="PTHR36181:SF4">
    <property type="entry name" value="LAGLIDADG ENDONUCLEASE"/>
    <property type="match status" value="1"/>
</dbReference>
<gene>
    <name evidence="2" type="primary">cox1-I3</name>
    <name evidence="2" type="ORF">H731WILSUA-L_048</name>
</gene>
<keyword evidence="2" id="KW-0378">Hydrolase</keyword>
<dbReference type="InterPro" id="IPR051289">
    <property type="entry name" value="LAGLIDADG_Endonuclease"/>
</dbReference>
<dbReference type="AlphaFoldDB" id="S5TNT1"/>
<feature type="domain" description="Homing endonuclease LAGLIDADG" evidence="1">
    <location>
        <begin position="117"/>
        <end position="206"/>
    </location>
</feature>
<keyword evidence="2" id="KW-0496">Mitochondrion</keyword>
<dbReference type="EMBL" id="KC993193">
    <property type="protein sequence ID" value="AGS44430.1"/>
    <property type="molecule type" value="Genomic_DNA"/>
</dbReference>
<proteinExistence type="predicted"/>
<keyword evidence="2" id="KW-0540">Nuclease</keyword>
<reference evidence="2" key="1">
    <citation type="submission" date="2013-04" db="EMBL/GenBank/DDBJ databases">
        <authorList>
            <person name="Hegedusova E."/>
            <person name="Brejova B."/>
            <person name="Nosek J."/>
        </authorList>
    </citation>
    <scope>NUCLEOTIDE SEQUENCE</scope>
    <source>
        <strain evidence="2">CBS 1670</strain>
    </source>
</reference>
<dbReference type="RefSeq" id="YP_008475130.1">
    <property type="nucleotide sequence ID" value="NC_022167.1"/>
</dbReference>
<sequence>CIKMMASPFSDKRVKYFAVCWNNLKLISTFNSKNLINYIQSAGNHIVKVLYNVINLTNNVRSSETSSLQRSLMIPPVRSSETIRKTSFNFTAFYKYYNELNNSPINIDDNWLTWFIGFSEGDGALLRQKNKLRFVLTQKEGKILYHIKNILNIGQIKFYPQGKNNKNGYYRLIVTNPKEIYILALIFNGNLVLNSKLNQFKYWIDILNTSCNFNKLIFIDKLQTISLHNAWISGFTDAEGCFNVSVIKNTRYNLGYVTKLRFILDQNDEIVLNMIKNLFNTGNVSLRSKSINHYRYTITGFNNFNDLINYLEKYPLKSQKYNSFLKWKNIYTMIINKEHLTLEGLNKIQVLKTKINIENSLTNKTGKKL</sequence>